<dbReference type="InterPro" id="IPR011021">
    <property type="entry name" value="Arrestin-like_N"/>
</dbReference>
<dbReference type="EMBL" id="JAIFTL010000298">
    <property type="protein sequence ID" value="KAG9320359.1"/>
    <property type="molecule type" value="Genomic_DNA"/>
</dbReference>
<name>A0A9P7ZXZ7_MORAP</name>
<dbReference type="PANTHER" id="PTHR11188:SF130">
    <property type="entry name" value="ARRESTIN C-TERMINAL-LIKE DOMAIN-CONTAINING PROTEIN"/>
    <property type="match status" value="1"/>
</dbReference>
<sequence length="631" mass="67873">MKKLTITLLGDMTDQSGHYLPGDTLGGHVNLTTSASVKCSCIKIQFTGIVTVKIAKTSEEAYVLNQQVVVFGNANNATETVLGEGKHSWPFEFTIPLQHVPSSGKYRHGTVKFTLNSTMISEGFMGLMMDLKTSRSVTVRDLINIRLQPYSDPVLVQGRSYIKPRSNNPKDLATATVHLSRSAYLKGQIMHIDIDLSHPANISRSPGCFIQLIRKEQYFAGDQAKEYSDVIATRAEALVVNSSMNTGKILAQVVIPDDAIPSMTTTKVILVEYHLNILFDMRHRTGLFEGRHDKKVNSKMRNKLLSSPGGFQIEVPVIVGTLSDSLHTQKPSPFVQRTVSEYAETGSIRHSPLSVHSPTPVGPSLTPSRSQFPPTPPQSELPSYTPRYNRDQEAIPQSLEAGRHVVATGSGHHPYLINPATYPTHRNRSRSEAPQFHTYPSSSTTTAKTSSHPSSNETIEKPLPSVPHGATSSHRTRVPQASGGSAMPSGAVQGTAQSSSARTTSPRLGAPQWTLAAAPSSFQAPMLPPRRASSAVDVSLGDNGYPLEKSAPAPQQPRNLPLPFSVMVEAPTAPRAVDLGLGPASPHIASAATPAVHSLARRLSAPSSPALGSTLGAAGAGDYFQYLPQHK</sequence>
<evidence type="ECO:0008006" key="6">
    <source>
        <dbReference type="Google" id="ProtNLM"/>
    </source>
</evidence>
<dbReference type="GO" id="GO:0005737">
    <property type="term" value="C:cytoplasm"/>
    <property type="evidence" value="ECO:0007669"/>
    <property type="project" value="TreeGrafter"/>
</dbReference>
<evidence type="ECO:0000313" key="5">
    <source>
        <dbReference type="Proteomes" id="UP000717515"/>
    </source>
</evidence>
<evidence type="ECO:0000256" key="1">
    <source>
        <dbReference type="SAM" id="MobiDB-lite"/>
    </source>
</evidence>
<dbReference type="InterPro" id="IPR050357">
    <property type="entry name" value="Arrestin_domain-protein"/>
</dbReference>
<reference evidence="4" key="1">
    <citation type="submission" date="2021-07" db="EMBL/GenBank/DDBJ databases">
        <title>Draft genome of Mortierella alpina, strain LL118, isolated from an aspen leaf litter sample.</title>
        <authorList>
            <person name="Yang S."/>
            <person name="Vinatzer B.A."/>
        </authorList>
    </citation>
    <scope>NUCLEOTIDE SEQUENCE</scope>
    <source>
        <strain evidence="4">LL118</strain>
    </source>
</reference>
<proteinExistence type="predicted"/>
<dbReference type="Pfam" id="PF00339">
    <property type="entry name" value="Arrestin_N"/>
    <property type="match status" value="1"/>
</dbReference>
<dbReference type="SUPFAM" id="SSF81296">
    <property type="entry name" value="E set domains"/>
    <property type="match status" value="1"/>
</dbReference>
<dbReference type="InterPro" id="IPR011022">
    <property type="entry name" value="Arrestin_C-like"/>
</dbReference>
<protein>
    <recommendedName>
        <fullName evidence="6">Arrestin C-terminal-like domain-containing protein</fullName>
    </recommendedName>
</protein>
<feature type="domain" description="Arrestin-like N-terminal" evidence="2">
    <location>
        <begin position="15"/>
        <end position="119"/>
    </location>
</feature>
<feature type="region of interest" description="Disordered" evidence="1">
    <location>
        <begin position="521"/>
        <end position="559"/>
    </location>
</feature>
<feature type="compositionally biased region" description="Low complexity" evidence="1">
    <location>
        <begin position="438"/>
        <end position="455"/>
    </location>
</feature>
<dbReference type="AlphaFoldDB" id="A0A9P7ZXZ7"/>
<feature type="region of interest" description="Disordered" evidence="1">
    <location>
        <begin position="347"/>
        <end position="386"/>
    </location>
</feature>
<evidence type="ECO:0000259" key="3">
    <source>
        <dbReference type="Pfam" id="PF02752"/>
    </source>
</evidence>
<organism evidence="4 5">
    <name type="scientific">Mortierella alpina</name>
    <name type="common">Oleaginous fungus</name>
    <name type="synonym">Mortierella renispora</name>
    <dbReference type="NCBI Taxonomy" id="64518"/>
    <lineage>
        <taxon>Eukaryota</taxon>
        <taxon>Fungi</taxon>
        <taxon>Fungi incertae sedis</taxon>
        <taxon>Mucoromycota</taxon>
        <taxon>Mortierellomycotina</taxon>
        <taxon>Mortierellomycetes</taxon>
        <taxon>Mortierellales</taxon>
        <taxon>Mortierellaceae</taxon>
        <taxon>Mortierella</taxon>
    </lineage>
</organism>
<dbReference type="Proteomes" id="UP000717515">
    <property type="component" value="Unassembled WGS sequence"/>
</dbReference>
<evidence type="ECO:0000259" key="2">
    <source>
        <dbReference type="Pfam" id="PF00339"/>
    </source>
</evidence>
<dbReference type="Gene3D" id="2.60.40.640">
    <property type="match status" value="2"/>
</dbReference>
<feature type="domain" description="Arrestin C-terminal-like" evidence="3">
    <location>
        <begin position="173"/>
        <end position="283"/>
    </location>
</feature>
<feature type="compositionally biased region" description="Polar residues" evidence="1">
    <location>
        <begin position="492"/>
        <end position="506"/>
    </location>
</feature>
<accession>A0A9P7ZXZ7</accession>
<evidence type="ECO:0000313" key="4">
    <source>
        <dbReference type="EMBL" id="KAG9320359.1"/>
    </source>
</evidence>
<dbReference type="InterPro" id="IPR014752">
    <property type="entry name" value="Arrestin-like_C"/>
</dbReference>
<comment type="caution">
    <text evidence="4">The sequence shown here is derived from an EMBL/GenBank/DDBJ whole genome shotgun (WGS) entry which is preliminary data.</text>
</comment>
<dbReference type="PANTHER" id="PTHR11188">
    <property type="entry name" value="ARRESTIN DOMAIN CONTAINING PROTEIN"/>
    <property type="match status" value="1"/>
</dbReference>
<dbReference type="InterPro" id="IPR014756">
    <property type="entry name" value="Ig_E-set"/>
</dbReference>
<dbReference type="GO" id="GO:0015031">
    <property type="term" value="P:protein transport"/>
    <property type="evidence" value="ECO:0007669"/>
    <property type="project" value="TreeGrafter"/>
</dbReference>
<feature type="region of interest" description="Disordered" evidence="1">
    <location>
        <begin position="410"/>
        <end position="507"/>
    </location>
</feature>
<dbReference type="Pfam" id="PF02752">
    <property type="entry name" value="Arrestin_C"/>
    <property type="match status" value="1"/>
</dbReference>
<gene>
    <name evidence="4" type="ORF">KVV02_002092</name>
</gene>